<proteinExistence type="predicted"/>
<dbReference type="Proteomes" id="UP000217431">
    <property type="component" value="Chromosome I"/>
</dbReference>
<sequence length="26" mass="3079">MCKRLPIKRVSFSFNFPMFPCCSLLL</sequence>
<protein>
    <submittedName>
        <fullName evidence="3">Uncharacterized protein</fullName>
    </submittedName>
</protein>
<name>A0A0T7AQ00_PREIN</name>
<accession>A0A0T7AQ00</accession>
<evidence type="ECO:0000313" key="3">
    <source>
        <dbReference type="EMBL" id="BAU19205.1"/>
    </source>
</evidence>
<dbReference type="AlphaFoldDB" id="A0A0T7AQ00"/>
<organism evidence="3 4">
    <name type="scientific">Prevotella intermedia</name>
    <dbReference type="NCBI Taxonomy" id="28131"/>
    <lineage>
        <taxon>Bacteria</taxon>
        <taxon>Pseudomonadati</taxon>
        <taxon>Bacteroidota</taxon>
        <taxon>Bacteroidia</taxon>
        <taxon>Bacteroidales</taxon>
        <taxon>Prevotellaceae</taxon>
        <taxon>Prevotella</taxon>
    </lineage>
</organism>
<dbReference type="Proteomes" id="UP000217431">
    <property type="component" value="Chromosome II"/>
</dbReference>
<evidence type="ECO:0000313" key="4">
    <source>
        <dbReference type="Proteomes" id="UP000217431"/>
    </source>
</evidence>
<dbReference type="EMBL" id="AP014598">
    <property type="protein sequence ID" value="BAU18835.1"/>
    <property type="molecule type" value="Genomic_DNA"/>
</dbReference>
<gene>
    <name evidence="1" type="ORF">PIOMA14_I_0708</name>
    <name evidence="2" type="ORF">PIOMA14_II_0330</name>
    <name evidence="3" type="ORF">PIOMA14_II_0701</name>
</gene>
<dbReference type="EMBL" id="AP014597">
    <property type="protein sequence ID" value="BAU17216.1"/>
    <property type="molecule type" value="Genomic_DNA"/>
</dbReference>
<reference evidence="3 4" key="1">
    <citation type="journal article" date="2016" name="DNA Res.">
        <title>The complete genome sequencing of Prevotella intermedia strain OMA14 and a subsequent fine-scale, intra-species genomic comparison reveal an unusual amplification of conjugative and mobile transposons and identify a novel Prevotella-lineage-specific repeat.</title>
        <authorList>
            <person name="Naito M."/>
            <person name="Ogura Y."/>
            <person name="Itoh T."/>
            <person name="Shoji M."/>
            <person name="Okamoto M."/>
            <person name="Hayashi T."/>
            <person name="Nakayama K."/>
        </authorList>
    </citation>
    <scope>NUCLEOTIDE SEQUENCE [LARGE SCALE GENOMIC DNA]</scope>
    <source>
        <strain evidence="3 4">OMA14</strain>
    </source>
</reference>
<evidence type="ECO:0000313" key="1">
    <source>
        <dbReference type="EMBL" id="BAU17216.1"/>
    </source>
</evidence>
<evidence type="ECO:0000313" key="2">
    <source>
        <dbReference type="EMBL" id="BAU18835.1"/>
    </source>
</evidence>
<dbReference type="EMBL" id="AP014598">
    <property type="protein sequence ID" value="BAU19205.1"/>
    <property type="molecule type" value="Genomic_DNA"/>
</dbReference>